<feature type="repeat" description="ANK" evidence="3">
    <location>
        <begin position="420"/>
        <end position="452"/>
    </location>
</feature>
<dbReference type="InterPro" id="IPR036770">
    <property type="entry name" value="Ankyrin_rpt-contain_sf"/>
</dbReference>
<keyword evidence="5" id="KW-1133">Transmembrane helix</keyword>
<dbReference type="PROSITE" id="PS50088">
    <property type="entry name" value="ANK_REPEAT"/>
    <property type="match status" value="6"/>
</dbReference>
<dbReference type="Gene3D" id="1.25.40.20">
    <property type="entry name" value="Ankyrin repeat-containing domain"/>
    <property type="match status" value="4"/>
</dbReference>
<dbReference type="InterPro" id="IPR051165">
    <property type="entry name" value="Multifunctional_ANK_Repeat"/>
</dbReference>
<dbReference type="STRING" id="51028.A0A0N4VL30"/>
<dbReference type="PANTHER" id="PTHR24123:SF33">
    <property type="entry name" value="PROTEIN HOS4"/>
    <property type="match status" value="1"/>
</dbReference>
<feature type="repeat" description="ANK" evidence="3">
    <location>
        <begin position="173"/>
        <end position="202"/>
    </location>
</feature>
<name>A0A0N4VL30_ENTVE</name>
<feature type="transmembrane region" description="Helical" evidence="5">
    <location>
        <begin position="533"/>
        <end position="552"/>
    </location>
</feature>
<evidence type="ECO:0000256" key="3">
    <source>
        <dbReference type="PROSITE-ProRule" id="PRU00023"/>
    </source>
</evidence>
<feature type="compositionally biased region" description="Basic and acidic residues" evidence="4">
    <location>
        <begin position="595"/>
        <end position="605"/>
    </location>
</feature>
<sequence length="605" mass="68414">MDHTSKQKLFQFVIEEDFDNVHSLLNSVSKFASDIKEDLNTPIWLASGNGHVDVVEYLAKKGADVNGKNAFGQTPFWVACFNGHKEVVECLLEEGADISVKDELEITPLWIATYNGHNAVVKYLTSNKVDISSEDIFWEIPVMFGWQQGKLITGKHHIRREVDVSAEGHFVGSVLSMASARGDFELVRYLVDNGANVNPRITYKNSVANYVIEFDRFIKIVKLLVVKQSEADVENEWQITDKISTDDSENYNKISLMKRKAQLFLDCLARIENSCRRYRNFANNQGFLMERPLILAARNGHLEIVRYLIKYGKADVNVPGVHLRTALWSACKSGYLDIVKYLIENGADVTEDLISSLLVACKNRRVEVVEYLTEKFSCEICKGGIQELLVHRAVFKRYDTEIINCLLDIKITNNEGAKVKGRSALRAAAEKGDIETVRTLVDNGVDVPPEETFANGSIWLAAKNGHLTVVKYLVGEVIEKNRNKINLQIPAWIATSSGRLEVLKYLIEKENEIYGRDLDLTVAKKFGSNFFKFLLLFVYLMKIIFVSFWTILKSAAPSNGEVLEYLEKEIRALSTNNIKPHVNDGYESDSEETDLLQKKSDGDVE</sequence>
<reference evidence="6 7" key="2">
    <citation type="submission" date="2018-10" db="EMBL/GenBank/DDBJ databases">
        <authorList>
            <consortium name="Pathogen Informatics"/>
        </authorList>
    </citation>
    <scope>NUCLEOTIDE SEQUENCE [LARGE SCALE GENOMIC DNA]</scope>
</reference>
<dbReference type="AlphaFoldDB" id="A0A0N4VL30"/>
<keyword evidence="7" id="KW-1185">Reference proteome</keyword>
<proteinExistence type="predicted"/>
<evidence type="ECO:0000256" key="5">
    <source>
        <dbReference type="SAM" id="Phobius"/>
    </source>
</evidence>
<dbReference type="SUPFAM" id="SSF48403">
    <property type="entry name" value="Ankyrin repeat"/>
    <property type="match status" value="2"/>
</dbReference>
<keyword evidence="2 3" id="KW-0040">ANK repeat</keyword>
<evidence type="ECO:0000256" key="2">
    <source>
        <dbReference type="ARBA" id="ARBA00023043"/>
    </source>
</evidence>
<feature type="repeat" description="ANK" evidence="3">
    <location>
        <begin position="71"/>
        <end position="103"/>
    </location>
</feature>
<dbReference type="OrthoDB" id="1577640at2759"/>
<keyword evidence="1" id="KW-0677">Repeat</keyword>
<protein>
    <submittedName>
        <fullName evidence="8">ANK_REP_REGION domain-containing protein</fullName>
    </submittedName>
</protein>
<gene>
    <name evidence="6" type="ORF">EVEC_LOCUS10876</name>
</gene>
<dbReference type="EMBL" id="UXUI01011303">
    <property type="protein sequence ID" value="VDD96125.1"/>
    <property type="molecule type" value="Genomic_DNA"/>
</dbReference>
<dbReference type="InterPro" id="IPR002110">
    <property type="entry name" value="Ankyrin_rpt"/>
</dbReference>
<reference evidence="8" key="1">
    <citation type="submission" date="2017-02" db="UniProtKB">
        <authorList>
            <consortium name="WormBaseParasite"/>
        </authorList>
    </citation>
    <scope>IDENTIFICATION</scope>
</reference>
<dbReference type="PANTHER" id="PTHR24123">
    <property type="entry name" value="ANKYRIN REPEAT-CONTAINING"/>
    <property type="match status" value="1"/>
</dbReference>
<dbReference type="Pfam" id="PF00023">
    <property type="entry name" value="Ank"/>
    <property type="match status" value="1"/>
</dbReference>
<dbReference type="SMART" id="SM00248">
    <property type="entry name" value="ANK"/>
    <property type="match status" value="10"/>
</dbReference>
<evidence type="ECO:0000256" key="1">
    <source>
        <dbReference type="ARBA" id="ARBA00022737"/>
    </source>
</evidence>
<feature type="repeat" description="ANK" evidence="3">
    <location>
        <begin position="38"/>
        <end position="70"/>
    </location>
</feature>
<keyword evidence="5" id="KW-0812">Transmembrane</keyword>
<accession>A0A0N4VL30</accession>
<dbReference type="PROSITE" id="PS50297">
    <property type="entry name" value="ANK_REP_REGION"/>
    <property type="match status" value="6"/>
</dbReference>
<dbReference type="Pfam" id="PF12796">
    <property type="entry name" value="Ank_2"/>
    <property type="match status" value="3"/>
</dbReference>
<dbReference type="WBParaSite" id="EVEC_0001158301-mRNA-1">
    <property type="protein sequence ID" value="EVEC_0001158301-mRNA-1"/>
    <property type="gene ID" value="EVEC_0001158301"/>
</dbReference>
<keyword evidence="5" id="KW-0472">Membrane</keyword>
<dbReference type="Proteomes" id="UP000274131">
    <property type="component" value="Unassembled WGS sequence"/>
</dbReference>
<evidence type="ECO:0000256" key="4">
    <source>
        <dbReference type="SAM" id="MobiDB-lite"/>
    </source>
</evidence>
<organism evidence="8">
    <name type="scientific">Enterobius vermicularis</name>
    <name type="common">Human pinworm</name>
    <dbReference type="NCBI Taxonomy" id="51028"/>
    <lineage>
        <taxon>Eukaryota</taxon>
        <taxon>Metazoa</taxon>
        <taxon>Ecdysozoa</taxon>
        <taxon>Nematoda</taxon>
        <taxon>Chromadorea</taxon>
        <taxon>Rhabditida</taxon>
        <taxon>Spirurina</taxon>
        <taxon>Oxyuridomorpha</taxon>
        <taxon>Oxyuroidea</taxon>
        <taxon>Oxyuridae</taxon>
        <taxon>Enterobius</taxon>
    </lineage>
</organism>
<feature type="repeat" description="ANK" evidence="3">
    <location>
        <begin position="288"/>
        <end position="312"/>
    </location>
</feature>
<evidence type="ECO:0000313" key="6">
    <source>
        <dbReference type="EMBL" id="VDD96125.1"/>
    </source>
</evidence>
<evidence type="ECO:0000313" key="8">
    <source>
        <dbReference type="WBParaSite" id="EVEC_0001158301-mRNA-1"/>
    </source>
</evidence>
<dbReference type="PRINTS" id="PR01415">
    <property type="entry name" value="ANKYRIN"/>
</dbReference>
<evidence type="ECO:0000313" key="7">
    <source>
        <dbReference type="Proteomes" id="UP000274131"/>
    </source>
</evidence>
<feature type="region of interest" description="Disordered" evidence="4">
    <location>
        <begin position="581"/>
        <end position="605"/>
    </location>
</feature>
<feature type="repeat" description="ANK" evidence="3">
    <location>
        <begin position="322"/>
        <end position="349"/>
    </location>
</feature>